<dbReference type="InterPro" id="IPR047090">
    <property type="entry name" value="AspRS_core"/>
</dbReference>
<dbReference type="SUPFAM" id="SSF50249">
    <property type="entry name" value="Nucleic acid-binding proteins"/>
    <property type="match status" value="1"/>
</dbReference>
<dbReference type="CDD" id="cd00777">
    <property type="entry name" value="AspRS_core"/>
    <property type="match status" value="1"/>
</dbReference>
<dbReference type="GO" id="GO:0004815">
    <property type="term" value="F:aspartate-tRNA ligase activity"/>
    <property type="evidence" value="ECO:0007669"/>
    <property type="project" value="UniProtKB-UniRule"/>
</dbReference>
<organism evidence="9 10">
    <name type="scientific">Muribaculum intestinale</name>
    <dbReference type="NCBI Taxonomy" id="1796646"/>
    <lineage>
        <taxon>Bacteria</taxon>
        <taxon>Pseudomonadati</taxon>
        <taxon>Bacteroidota</taxon>
        <taxon>Bacteroidia</taxon>
        <taxon>Bacteroidales</taxon>
        <taxon>Muribaculaceae</taxon>
        <taxon>Muribaculum</taxon>
    </lineage>
</organism>
<dbReference type="GO" id="GO:0006422">
    <property type="term" value="P:aspartyl-tRNA aminoacylation"/>
    <property type="evidence" value="ECO:0007669"/>
    <property type="project" value="UniProtKB-UniRule"/>
</dbReference>
<keyword evidence="5 7" id="KW-0648">Protein biosynthesis</keyword>
<dbReference type="CDD" id="cd04317">
    <property type="entry name" value="EcAspRS_like_N"/>
    <property type="match status" value="1"/>
</dbReference>
<evidence type="ECO:0000256" key="6">
    <source>
        <dbReference type="ARBA" id="ARBA00023146"/>
    </source>
</evidence>
<dbReference type="HAMAP" id="MF_00044">
    <property type="entry name" value="Asp_tRNA_synth_type1"/>
    <property type="match status" value="1"/>
</dbReference>
<accession>A0A4S2FZC0</accession>
<evidence type="ECO:0000256" key="2">
    <source>
        <dbReference type="ARBA" id="ARBA00022598"/>
    </source>
</evidence>
<dbReference type="InterPro" id="IPR012340">
    <property type="entry name" value="NA-bd_OB-fold"/>
</dbReference>
<evidence type="ECO:0000256" key="3">
    <source>
        <dbReference type="ARBA" id="ARBA00022741"/>
    </source>
</evidence>
<keyword evidence="2 7" id="KW-0436">Ligase</keyword>
<feature type="binding site" evidence="7">
    <location>
        <position position="173"/>
    </location>
    <ligand>
        <name>L-aspartate</name>
        <dbReference type="ChEBI" id="CHEBI:29991"/>
    </ligand>
</feature>
<keyword evidence="6 7" id="KW-0030">Aminoacyl-tRNA synthetase</keyword>
<comment type="caution">
    <text evidence="7">Lacks conserved residue(s) required for the propagation of feature annotation.</text>
</comment>
<comment type="function">
    <text evidence="7">Catalyzes the attachment of L-aspartate to tRNA(Asp) in a two-step reaction: L-aspartate is first activated by ATP to form Asp-AMP and then transferred to the acceptor end of tRNA(Asp).</text>
</comment>
<evidence type="ECO:0000256" key="7">
    <source>
        <dbReference type="HAMAP-Rule" id="MF_00044"/>
    </source>
</evidence>
<feature type="binding site" evidence="7">
    <location>
        <position position="480"/>
    </location>
    <ligand>
        <name>ATP</name>
        <dbReference type="ChEBI" id="CHEBI:30616"/>
    </ligand>
</feature>
<dbReference type="GO" id="GO:0003676">
    <property type="term" value="F:nucleic acid binding"/>
    <property type="evidence" value="ECO:0007669"/>
    <property type="project" value="InterPro"/>
</dbReference>
<dbReference type="PROSITE" id="PS50862">
    <property type="entry name" value="AA_TRNA_LIGASE_II"/>
    <property type="match status" value="1"/>
</dbReference>
<dbReference type="Pfam" id="PF01336">
    <property type="entry name" value="tRNA_anti-codon"/>
    <property type="match status" value="1"/>
</dbReference>
<dbReference type="AlphaFoldDB" id="A0A4S2FZC0"/>
<evidence type="ECO:0000256" key="1">
    <source>
        <dbReference type="ARBA" id="ARBA00006303"/>
    </source>
</evidence>
<gene>
    <name evidence="7 9" type="primary">aspS</name>
    <name evidence="9" type="ORF">E5333_05230</name>
</gene>
<feature type="binding site" evidence="7">
    <location>
        <begin position="532"/>
        <end position="535"/>
    </location>
    <ligand>
        <name>ATP</name>
        <dbReference type="ChEBI" id="CHEBI:30616"/>
    </ligand>
</feature>
<comment type="similarity">
    <text evidence="1 7">Belongs to the class-II aminoacyl-tRNA synthetase family. Type 1 subfamily.</text>
</comment>
<dbReference type="Pfam" id="PF02938">
    <property type="entry name" value="GAD"/>
    <property type="match status" value="1"/>
</dbReference>
<feature type="binding site" evidence="7">
    <location>
        <begin position="219"/>
        <end position="221"/>
    </location>
    <ligand>
        <name>ATP</name>
        <dbReference type="ChEBI" id="CHEBI:30616"/>
    </ligand>
</feature>
<dbReference type="PRINTS" id="PR01042">
    <property type="entry name" value="TRNASYNTHASP"/>
</dbReference>
<dbReference type="InterPro" id="IPR029351">
    <property type="entry name" value="GAD_dom"/>
</dbReference>
<dbReference type="InterPro" id="IPR004115">
    <property type="entry name" value="GAD-like_sf"/>
</dbReference>
<dbReference type="GO" id="GO:0005737">
    <property type="term" value="C:cytoplasm"/>
    <property type="evidence" value="ECO:0007669"/>
    <property type="project" value="UniProtKB-SubCell"/>
</dbReference>
<evidence type="ECO:0000313" key="9">
    <source>
        <dbReference type="EMBL" id="TGY74880.1"/>
    </source>
</evidence>
<evidence type="ECO:0000256" key="4">
    <source>
        <dbReference type="ARBA" id="ARBA00022840"/>
    </source>
</evidence>
<dbReference type="InterPro" id="IPR045864">
    <property type="entry name" value="aa-tRNA-synth_II/BPL/LPL"/>
</dbReference>
<evidence type="ECO:0000259" key="8">
    <source>
        <dbReference type="PROSITE" id="PS50862"/>
    </source>
</evidence>
<dbReference type="NCBIfam" id="TIGR00459">
    <property type="entry name" value="aspS_bact"/>
    <property type="match status" value="1"/>
</dbReference>
<feature type="domain" description="Aminoacyl-transfer RNA synthetases class-II family profile" evidence="8">
    <location>
        <begin position="140"/>
        <end position="566"/>
    </location>
</feature>
<proteinExistence type="inferred from homology"/>
<dbReference type="SUPFAM" id="SSF55261">
    <property type="entry name" value="GAD domain-like"/>
    <property type="match status" value="1"/>
</dbReference>
<dbReference type="InterPro" id="IPR004524">
    <property type="entry name" value="Asp-tRNA-ligase_1"/>
</dbReference>
<dbReference type="InterPro" id="IPR002312">
    <property type="entry name" value="Asp/Asn-tRNA-synth_IIb"/>
</dbReference>
<keyword evidence="3 7" id="KW-0547">Nucleotide-binding</keyword>
<dbReference type="InterPro" id="IPR004364">
    <property type="entry name" value="Aa-tRNA-synt_II"/>
</dbReference>
<dbReference type="GO" id="GO:0005524">
    <property type="term" value="F:ATP binding"/>
    <property type="evidence" value="ECO:0007669"/>
    <property type="project" value="UniProtKB-UniRule"/>
</dbReference>
<dbReference type="EMBL" id="SRYD01000016">
    <property type="protein sequence ID" value="TGY74880.1"/>
    <property type="molecule type" value="Genomic_DNA"/>
</dbReference>
<feature type="binding site" evidence="7">
    <location>
        <position position="446"/>
    </location>
    <ligand>
        <name>L-aspartate</name>
        <dbReference type="ChEBI" id="CHEBI:29991"/>
    </ligand>
</feature>
<dbReference type="Gene3D" id="3.30.930.10">
    <property type="entry name" value="Bira Bifunctional Protein, Domain 2"/>
    <property type="match status" value="1"/>
</dbReference>
<feature type="region of interest" description="Aspartate" evidence="7">
    <location>
        <begin position="197"/>
        <end position="200"/>
    </location>
</feature>
<dbReference type="Pfam" id="PF00152">
    <property type="entry name" value="tRNA-synt_2"/>
    <property type="match status" value="1"/>
</dbReference>
<dbReference type="SUPFAM" id="SSF55681">
    <property type="entry name" value="Class II aaRS and biotin synthetases"/>
    <property type="match status" value="1"/>
</dbReference>
<feature type="binding site" evidence="7">
    <location>
        <position position="228"/>
    </location>
    <ligand>
        <name>ATP</name>
        <dbReference type="ChEBI" id="CHEBI:30616"/>
    </ligand>
</feature>
<evidence type="ECO:0000256" key="5">
    <source>
        <dbReference type="ARBA" id="ARBA00022917"/>
    </source>
</evidence>
<dbReference type="Gene3D" id="2.40.50.140">
    <property type="entry name" value="Nucleic acid-binding proteins"/>
    <property type="match status" value="1"/>
</dbReference>
<comment type="catalytic activity">
    <reaction evidence="7">
        <text>tRNA(Asp) + L-aspartate + ATP = L-aspartyl-tRNA(Asp) + AMP + diphosphate</text>
        <dbReference type="Rhea" id="RHEA:19649"/>
        <dbReference type="Rhea" id="RHEA-COMP:9660"/>
        <dbReference type="Rhea" id="RHEA-COMP:9678"/>
        <dbReference type="ChEBI" id="CHEBI:29991"/>
        <dbReference type="ChEBI" id="CHEBI:30616"/>
        <dbReference type="ChEBI" id="CHEBI:33019"/>
        <dbReference type="ChEBI" id="CHEBI:78442"/>
        <dbReference type="ChEBI" id="CHEBI:78516"/>
        <dbReference type="ChEBI" id="CHEBI:456215"/>
        <dbReference type="EC" id="6.1.1.12"/>
    </reaction>
</comment>
<dbReference type="RefSeq" id="WP_135992990.1">
    <property type="nucleotide sequence ID" value="NZ_CANBDM010000005.1"/>
</dbReference>
<comment type="subcellular location">
    <subcellularLocation>
        <location evidence="7">Cytoplasm</location>
    </subcellularLocation>
</comment>
<dbReference type="NCBIfam" id="NF001750">
    <property type="entry name" value="PRK00476.1"/>
    <property type="match status" value="1"/>
</dbReference>
<sequence>MYRTKTCGELRLADAGQTVTISGWVQRIRKMGGMTFVDIRDRYGITQVVFNNEVDAALCEEANHLGREFVVQITGKVAERYAKNLEMPTGDIEIEAQTLTVLNRSEVPPFTIEDESDGGDDIRMKYRYLDLRRPCVRANIELRHRMTMEVRRYLDSKGFLEIETPMLVGSTPEGARDFVVPSRMNPGQFYALPQSPQTLKQLLMVSGMDRYFQIVKCFRDEDLRADRQPEFTQIDCEMSFVNQDDIINLFEGMAKHLFKELRGVELTEPFIRMPWADAMRLYGSDKPDLRFGMTFVELMDVLKGHGFSVFDNAAYIGGICATGAASYTRKQLDQLTDFVKRPQIGAKGMVYARVEADGNVKSSVDKFYTQETLQELKKAMNARPGDLILILSGDDVMKTRKQLCELRLEMGRQLGLRDKNKFACLWVVDFPMFEWSDEEQRLMAMHHPFTHPKDEDIPLLDTDPAAVRADAYDMVVNGVEVGGGSIRIHDSELQAKMFEILGFTPEKAQEQFGFLMNAFKYGAPPHGGLAYGLDRWVSLFAGLDSIRDCIAFPKNNSGRDVMLDAPAALDQKQLDELNLAIDIRDKE</sequence>
<dbReference type="PANTHER" id="PTHR22594">
    <property type="entry name" value="ASPARTYL/LYSYL-TRNA SYNTHETASE"/>
    <property type="match status" value="1"/>
</dbReference>
<keyword evidence="4 7" id="KW-0067">ATP-binding</keyword>
<dbReference type="Proteomes" id="UP000306630">
    <property type="component" value="Unassembled WGS sequence"/>
</dbReference>
<dbReference type="Gene3D" id="3.30.1360.30">
    <property type="entry name" value="GAD-like domain"/>
    <property type="match status" value="1"/>
</dbReference>
<feature type="binding site" evidence="7">
    <location>
        <position position="487"/>
    </location>
    <ligand>
        <name>L-aspartate</name>
        <dbReference type="ChEBI" id="CHEBI:29991"/>
    </ligand>
</feature>
<dbReference type="InterPro" id="IPR047089">
    <property type="entry name" value="Asp-tRNA-ligase_1_N"/>
</dbReference>
<feature type="binding site" evidence="7">
    <location>
        <position position="219"/>
    </location>
    <ligand>
        <name>L-aspartate</name>
        <dbReference type="ChEBI" id="CHEBI:29991"/>
    </ligand>
</feature>
<comment type="caution">
    <text evidence="9">The sequence shown here is derived from an EMBL/GenBank/DDBJ whole genome shotgun (WGS) entry which is preliminary data.</text>
</comment>
<reference evidence="9 10" key="1">
    <citation type="submission" date="2019-04" db="EMBL/GenBank/DDBJ databases">
        <title>Microbes associate with the intestines of laboratory mice.</title>
        <authorList>
            <person name="Navarre W."/>
            <person name="Wong E."/>
            <person name="Huang K."/>
            <person name="Tropini C."/>
            <person name="Ng K."/>
            <person name="Yu B."/>
        </authorList>
    </citation>
    <scope>NUCLEOTIDE SEQUENCE [LARGE SCALE GENOMIC DNA]</scope>
    <source>
        <strain evidence="9 10">NM06_A21</strain>
    </source>
</reference>
<keyword evidence="7" id="KW-0963">Cytoplasm</keyword>
<name>A0A4S2FZC0_9BACT</name>
<evidence type="ECO:0000313" key="10">
    <source>
        <dbReference type="Proteomes" id="UP000306630"/>
    </source>
</evidence>
<dbReference type="EC" id="6.1.1.12" evidence="7"/>
<dbReference type="PANTHER" id="PTHR22594:SF5">
    <property type="entry name" value="ASPARTATE--TRNA LIGASE, MITOCHONDRIAL"/>
    <property type="match status" value="1"/>
</dbReference>
<protein>
    <recommendedName>
        <fullName evidence="7">Aspartate--tRNA ligase</fullName>
        <ecNumber evidence="7">6.1.1.12</ecNumber>
    </recommendedName>
    <alternativeName>
        <fullName evidence="7">Aspartyl-tRNA synthetase</fullName>
        <shortName evidence="7">AspRS</shortName>
    </alternativeName>
</protein>
<dbReference type="InterPro" id="IPR004365">
    <property type="entry name" value="NA-bd_OB_tRNA"/>
</dbReference>
<comment type="subunit">
    <text evidence="7">Homodimer.</text>
</comment>
<dbReference type="InterPro" id="IPR006195">
    <property type="entry name" value="aa-tRNA-synth_II"/>
</dbReference>